<gene>
    <name evidence="1" type="primary">petP</name>
</gene>
<dbReference type="RefSeq" id="YP_009391883.1">
    <property type="nucleotide sequence ID" value="NC_035260.1"/>
</dbReference>
<evidence type="ECO:0000313" key="1">
    <source>
        <dbReference type="EMBL" id="ARW60027.1"/>
    </source>
</evidence>
<sequence length="64" mass="7774">MNKYSVNINIIPMKTKLQIMNYVNQKSWIVGYKRINSTYRAPIIEFKDFTRVWMLNNEITLNFK</sequence>
<dbReference type="EMBL" id="MF101411">
    <property type="protein sequence ID" value="ARW60027.1"/>
    <property type="molecule type" value="Genomic_DNA"/>
</dbReference>
<protein>
    <submittedName>
        <fullName evidence="1">Cytochrome b6-f complex subunit PetP</fullName>
    </submittedName>
</protein>
<name>A0A1Z1M1R8_9FLOR</name>
<geneLocation type="chloroplast" evidence="1"/>
<keyword evidence="1" id="KW-0150">Chloroplast</keyword>
<proteinExistence type="predicted"/>
<accession>A0A1Z1M1R8</accession>
<organism evidence="1">
    <name type="scientific">Acrosorium ciliolatum</name>
    <dbReference type="NCBI Taxonomy" id="1550622"/>
    <lineage>
        <taxon>Eukaryota</taxon>
        <taxon>Rhodophyta</taxon>
        <taxon>Florideophyceae</taxon>
        <taxon>Rhodymeniophycidae</taxon>
        <taxon>Ceramiales</taxon>
        <taxon>Delesseriaceae</taxon>
        <taxon>Acrosorium</taxon>
    </lineage>
</organism>
<reference evidence="1" key="1">
    <citation type="journal article" date="2017" name="J. Phycol.">
        <title>Analysis of chloroplast genomes and a supermatrix inform reclassification of the Rhodomelaceae (Rhodophyta).</title>
        <authorList>
            <person name="Diaz-Tapia P."/>
            <person name="Maggs C.A."/>
            <person name="West J.A."/>
            <person name="Verbruggen H."/>
        </authorList>
    </citation>
    <scope>NUCLEOTIDE SEQUENCE</scope>
    <source>
        <strain evidence="1">HV3939</strain>
    </source>
</reference>
<keyword evidence="1" id="KW-0934">Plastid</keyword>
<dbReference type="GeneID" id="33353322"/>
<dbReference type="AlphaFoldDB" id="A0A1Z1M1R8"/>